<dbReference type="PANTHER" id="PTHR47816">
    <property type="entry name" value="RIBOSOMAL RNA SMALL SUBUNIT METHYLTRANSFERASE C"/>
    <property type="match status" value="1"/>
</dbReference>
<evidence type="ECO:0000313" key="4">
    <source>
        <dbReference type="EMBL" id="GGE54303.1"/>
    </source>
</evidence>
<reference evidence="4" key="2">
    <citation type="submission" date="2020-09" db="EMBL/GenBank/DDBJ databases">
        <authorList>
            <person name="Sun Q."/>
            <person name="Zhou Y."/>
        </authorList>
    </citation>
    <scope>NUCLEOTIDE SEQUENCE</scope>
    <source>
        <strain evidence="4">CGMCC 1.15371</strain>
    </source>
</reference>
<evidence type="ECO:0000313" key="5">
    <source>
        <dbReference type="Proteomes" id="UP000628775"/>
    </source>
</evidence>
<evidence type="ECO:0000256" key="1">
    <source>
        <dbReference type="ARBA" id="ARBA00022603"/>
    </source>
</evidence>
<dbReference type="GO" id="GO:0008757">
    <property type="term" value="F:S-adenosylmethionine-dependent methyltransferase activity"/>
    <property type="evidence" value="ECO:0007669"/>
    <property type="project" value="InterPro"/>
</dbReference>
<accession>A0A8J2YMT8</accession>
<dbReference type="SUPFAM" id="SSF53335">
    <property type="entry name" value="S-adenosyl-L-methionine-dependent methyltransferases"/>
    <property type="match status" value="1"/>
</dbReference>
<dbReference type="GO" id="GO:0032259">
    <property type="term" value="P:methylation"/>
    <property type="evidence" value="ECO:0007669"/>
    <property type="project" value="UniProtKB-KW"/>
</dbReference>
<gene>
    <name evidence="4" type="ORF">GCM10011391_36540</name>
</gene>
<organism evidence="4 5">
    <name type="scientific">Pullulanibacillus camelliae</name>
    <dbReference type="NCBI Taxonomy" id="1707096"/>
    <lineage>
        <taxon>Bacteria</taxon>
        <taxon>Bacillati</taxon>
        <taxon>Bacillota</taxon>
        <taxon>Bacilli</taxon>
        <taxon>Bacillales</taxon>
        <taxon>Sporolactobacillaceae</taxon>
        <taxon>Pullulanibacillus</taxon>
    </lineage>
</organism>
<comment type="caution">
    <text evidence="4">The sequence shown here is derived from an EMBL/GenBank/DDBJ whole genome shotgun (WGS) entry which is preliminary data.</text>
</comment>
<proteinExistence type="predicted"/>
<evidence type="ECO:0000256" key="2">
    <source>
        <dbReference type="ARBA" id="ARBA00022679"/>
    </source>
</evidence>
<keyword evidence="5" id="KW-1185">Reference proteome</keyword>
<evidence type="ECO:0000259" key="3">
    <source>
        <dbReference type="Pfam" id="PF05175"/>
    </source>
</evidence>
<name>A0A8J2YMT8_9BACL</name>
<dbReference type="InterPro" id="IPR029063">
    <property type="entry name" value="SAM-dependent_MTases_sf"/>
</dbReference>
<dbReference type="InterPro" id="IPR046977">
    <property type="entry name" value="RsmC/RlmG"/>
</dbReference>
<dbReference type="InterPro" id="IPR007848">
    <property type="entry name" value="Small_mtfrase_dom"/>
</dbReference>
<dbReference type="AlphaFoldDB" id="A0A8J2YMT8"/>
<feature type="domain" description="Methyltransferase small" evidence="3">
    <location>
        <begin position="30"/>
        <end position="195"/>
    </location>
</feature>
<reference evidence="4" key="1">
    <citation type="journal article" date="2014" name="Int. J. Syst. Evol. Microbiol.">
        <title>Complete genome sequence of Corynebacterium casei LMG S-19264T (=DSM 44701T), isolated from a smear-ripened cheese.</title>
        <authorList>
            <consortium name="US DOE Joint Genome Institute (JGI-PGF)"/>
            <person name="Walter F."/>
            <person name="Albersmeier A."/>
            <person name="Kalinowski J."/>
            <person name="Ruckert C."/>
        </authorList>
    </citation>
    <scope>NUCLEOTIDE SEQUENCE</scope>
    <source>
        <strain evidence="4">CGMCC 1.15371</strain>
    </source>
</reference>
<dbReference type="Gene3D" id="3.40.50.150">
    <property type="entry name" value="Vaccinia Virus protein VP39"/>
    <property type="match status" value="1"/>
</dbReference>
<dbReference type="PANTHER" id="PTHR47816:SF4">
    <property type="entry name" value="RIBOSOMAL RNA SMALL SUBUNIT METHYLTRANSFERASE C"/>
    <property type="match status" value="1"/>
</dbReference>
<keyword evidence="1 4" id="KW-0489">Methyltransferase</keyword>
<sequence>MSDHYYSESPNSESQPRQFQTKLKGETFVFNGDRGVFSKTEVDFGSRLLIESLELPDVKGPVLDVGCGYGAIGITIARLWQNRQVTLIDINERAVDLARMNCRINHVNAEVLQSNLYEKVEEGRYALIVTNPPIRAGKQVVFDIFEGAKARLLRDGELWVVIQKKQGAPSTLEKLKTLFGEVEVVVKKKGYFIIKAKNIDASI</sequence>
<dbReference type="CDD" id="cd02440">
    <property type="entry name" value="AdoMet_MTases"/>
    <property type="match status" value="1"/>
</dbReference>
<dbReference type="Proteomes" id="UP000628775">
    <property type="component" value="Unassembled WGS sequence"/>
</dbReference>
<dbReference type="EMBL" id="BMIR01000026">
    <property type="protein sequence ID" value="GGE54303.1"/>
    <property type="molecule type" value="Genomic_DNA"/>
</dbReference>
<dbReference type="Pfam" id="PF05175">
    <property type="entry name" value="MTS"/>
    <property type="match status" value="1"/>
</dbReference>
<dbReference type="RefSeq" id="WP_188698133.1">
    <property type="nucleotide sequence ID" value="NZ_BMIR01000026.1"/>
</dbReference>
<keyword evidence="2" id="KW-0808">Transferase</keyword>
<protein>
    <submittedName>
        <fullName evidence="4">Methyltransferase</fullName>
    </submittedName>
</protein>